<dbReference type="Proteomes" id="UP001642540">
    <property type="component" value="Unassembled WGS sequence"/>
</dbReference>
<protein>
    <submittedName>
        <fullName evidence="1">Uncharacterized protein</fullName>
    </submittedName>
</protein>
<sequence length="204" mass="23327">MTAQPPASITYTPPGANQIFDGSTNTNDFLDQYDNYALVFSWSDDVKLSQFHFHLRGTPLKAHKLKLATATAAAPVTYTDMTKHIRDSFATSITPEEFRRQLQDRRKDPKESAESYYFDHYNHNRNYGRGRGSFRGKFRGDYQGRPYYSEPYYYDQSGIPLPPPAPPQYAQHKGQAHQIEYHLAPGPAPQGYTYNPGYVPYQGN</sequence>
<evidence type="ECO:0000313" key="2">
    <source>
        <dbReference type="Proteomes" id="UP001642540"/>
    </source>
</evidence>
<reference evidence="1 2" key="1">
    <citation type="submission" date="2024-08" db="EMBL/GenBank/DDBJ databases">
        <authorList>
            <person name="Cucini C."/>
            <person name="Frati F."/>
        </authorList>
    </citation>
    <scope>NUCLEOTIDE SEQUENCE [LARGE SCALE GENOMIC DNA]</scope>
</reference>
<evidence type="ECO:0000313" key="1">
    <source>
        <dbReference type="EMBL" id="CAL8077182.1"/>
    </source>
</evidence>
<accession>A0ABP1PTS5</accession>
<name>A0ABP1PTS5_9HEXA</name>
<keyword evidence="2" id="KW-1185">Reference proteome</keyword>
<organism evidence="1 2">
    <name type="scientific">Orchesella dallaii</name>
    <dbReference type="NCBI Taxonomy" id="48710"/>
    <lineage>
        <taxon>Eukaryota</taxon>
        <taxon>Metazoa</taxon>
        <taxon>Ecdysozoa</taxon>
        <taxon>Arthropoda</taxon>
        <taxon>Hexapoda</taxon>
        <taxon>Collembola</taxon>
        <taxon>Entomobryomorpha</taxon>
        <taxon>Entomobryoidea</taxon>
        <taxon>Orchesellidae</taxon>
        <taxon>Orchesellinae</taxon>
        <taxon>Orchesella</taxon>
    </lineage>
</organism>
<proteinExistence type="predicted"/>
<gene>
    <name evidence="1" type="ORF">ODALV1_LOCUS3726</name>
</gene>
<dbReference type="EMBL" id="CAXLJM020000012">
    <property type="protein sequence ID" value="CAL8077182.1"/>
    <property type="molecule type" value="Genomic_DNA"/>
</dbReference>
<comment type="caution">
    <text evidence="1">The sequence shown here is derived from an EMBL/GenBank/DDBJ whole genome shotgun (WGS) entry which is preliminary data.</text>
</comment>